<dbReference type="Pfam" id="PF14102">
    <property type="entry name" value="Caps_synth_CapC"/>
    <property type="match status" value="2"/>
</dbReference>
<dbReference type="EMBL" id="UOFP01000038">
    <property type="protein sequence ID" value="VAW84283.1"/>
    <property type="molecule type" value="Genomic_DNA"/>
</dbReference>
<reference evidence="2" key="1">
    <citation type="submission" date="2018-06" db="EMBL/GenBank/DDBJ databases">
        <authorList>
            <person name="Zhirakovskaya E."/>
        </authorList>
    </citation>
    <scope>NUCLEOTIDE SEQUENCE</scope>
</reference>
<keyword evidence="1" id="KW-1133">Transmembrane helix</keyword>
<feature type="transmembrane region" description="Helical" evidence="1">
    <location>
        <begin position="54"/>
        <end position="74"/>
    </location>
</feature>
<feature type="transmembrane region" description="Helical" evidence="1">
    <location>
        <begin position="308"/>
        <end position="325"/>
    </location>
</feature>
<keyword evidence="1" id="KW-0812">Transmembrane</keyword>
<feature type="transmembrane region" description="Helical" evidence="1">
    <location>
        <begin position="158"/>
        <end position="175"/>
    </location>
</feature>
<dbReference type="GO" id="GO:0016020">
    <property type="term" value="C:membrane"/>
    <property type="evidence" value="ECO:0007669"/>
    <property type="project" value="InterPro"/>
</dbReference>
<feature type="transmembrane region" description="Helical" evidence="1">
    <location>
        <begin position="12"/>
        <end position="34"/>
    </location>
</feature>
<dbReference type="InterPro" id="IPR008338">
    <property type="entry name" value="Capsule_biosynth_CapC"/>
</dbReference>
<keyword evidence="1" id="KW-0472">Membrane</keyword>
<sequence length="1042" mass="117684">MDFFPLHLFPQGGLSSSVITTVWVGVAVVVFFNLRFGWVLSGLIVPGYLVPLLLVKPWAAGAILFEALLTYAIVRLYSEHFSRFGWGSLFGRDRFFAFVLVSIVVRLLSDGLFFPWLGSTLEQQFKISFDYQSNLHSFGLVVIALMANQLWKPGLRRGLMPMLATIGLTYLIVRYGLMELTNFSISNLGYMYEGIASNILASPKSYIILLVAAFIASRMNFHYGWEYNGILIPALLALQWHEPLKILTSFAEAWVIYLVALALFRTPLLRNSNIEGGRKLLLFFNIGFAYKILLGYAVLAWFPEFKVTDSYAFGYLLATLMALKMHDKNIATRLTRATLQTSVVGVLVGGSIGFALTLLPVFHWSQATETVPQAASIELTYELSLVERINQDKVALYQSSSGGGMQPPTIAEIDRFNEALAFLDKYRASLDEQHLEVARGLLASLNYQLNLLDQQYLYLSELSPVRGWGIYVYNLNATESMLLEVPAPLDEKGTVEAGVWLFDLLDASTLAIAGSRRKINSDGSADVLHNPQTIYHAFHRHNNRLNLLQVRGYTSETIRVLSGIRQDANAMALTEPESALWVKGTLPEGVDLVQLKDLLNSYQIHWETTPFDNLQRRESRRGFAELFLNRVDMRRLINRGIHLDDSTPLEVSSQRIDGYLQEWLMGNKGAIATRGSGGYQVPKLEELFFFDEEVITPLLGLIDHEYTNGEWSDGGLKDLAVIGRAAAVFDYQIVRYHHPQSAQDYIILREDPSIEKMRYWGSYVFRLGASNDYLIQVPRPLYEHNSFEFGVSMFERLEARVLLLAGTHPYSNLDGSSDLIRLSNINSLFTLVNQVVLRESRQDSLLVLHSRAYGVRSDLPMPNEDLLLSFYSGANLQGGLHPGAQALIDVLEQDNFNYKFVDGSMPTAGYEVGSVPQSLYLNASMNKDFGIIWVSPKVRASYRQQSTNRQRQKQFQALGIPLIETDLATYLRAHQLLSEDDITAAFSSVVNNYLRHQNIVSLHRLQREWPQFSYELLLDRDSRQSFLVVRHNNKVAMVNLAP</sequence>
<dbReference type="GO" id="GO:0045227">
    <property type="term" value="P:capsule polysaccharide biosynthetic process"/>
    <property type="evidence" value="ECO:0007669"/>
    <property type="project" value="InterPro"/>
</dbReference>
<dbReference type="AlphaFoldDB" id="A0A3B0Z7V6"/>
<proteinExistence type="predicted"/>
<accession>A0A3B0Z7V6</accession>
<feature type="transmembrane region" description="Helical" evidence="1">
    <location>
        <begin position="246"/>
        <end position="268"/>
    </location>
</feature>
<organism evidence="2">
    <name type="scientific">hydrothermal vent metagenome</name>
    <dbReference type="NCBI Taxonomy" id="652676"/>
    <lineage>
        <taxon>unclassified sequences</taxon>
        <taxon>metagenomes</taxon>
        <taxon>ecological metagenomes</taxon>
    </lineage>
</organism>
<feature type="transmembrane region" description="Helical" evidence="1">
    <location>
        <begin position="337"/>
        <end position="362"/>
    </location>
</feature>
<feature type="transmembrane region" description="Helical" evidence="1">
    <location>
        <begin position="280"/>
        <end position="302"/>
    </location>
</feature>
<name>A0A3B0Z7V6_9ZZZZ</name>
<protein>
    <submittedName>
        <fullName evidence="2">Uncharacterized protein</fullName>
    </submittedName>
</protein>
<feature type="transmembrane region" description="Helical" evidence="1">
    <location>
        <begin position="95"/>
        <end position="114"/>
    </location>
</feature>
<feature type="transmembrane region" description="Helical" evidence="1">
    <location>
        <begin position="195"/>
        <end position="216"/>
    </location>
</feature>
<evidence type="ECO:0000313" key="2">
    <source>
        <dbReference type="EMBL" id="VAW84283.1"/>
    </source>
</evidence>
<feature type="transmembrane region" description="Helical" evidence="1">
    <location>
        <begin position="134"/>
        <end position="151"/>
    </location>
</feature>
<feature type="transmembrane region" description="Helical" evidence="1">
    <location>
        <begin position="223"/>
        <end position="240"/>
    </location>
</feature>
<feature type="non-terminal residue" evidence="2">
    <location>
        <position position="1042"/>
    </location>
</feature>
<evidence type="ECO:0000256" key="1">
    <source>
        <dbReference type="SAM" id="Phobius"/>
    </source>
</evidence>
<gene>
    <name evidence="2" type="ORF">MNBD_GAMMA18-1152</name>
</gene>